<dbReference type="InterPro" id="IPR000821">
    <property type="entry name" value="Ala_racemase"/>
</dbReference>
<accession>A0ABR9QXG0</accession>
<keyword evidence="6" id="KW-1185">Reference proteome</keyword>
<proteinExistence type="predicted"/>
<dbReference type="PANTHER" id="PTHR30511:SF3">
    <property type="entry name" value="LYSINE RACEMASE"/>
    <property type="match status" value="1"/>
</dbReference>
<keyword evidence="3" id="KW-0413">Isomerase</keyword>
<dbReference type="Gene3D" id="3.20.20.10">
    <property type="entry name" value="Alanine racemase"/>
    <property type="match status" value="1"/>
</dbReference>
<dbReference type="Proteomes" id="UP001516588">
    <property type="component" value="Unassembled WGS sequence"/>
</dbReference>
<gene>
    <name evidence="5" type="ORF">INF20_03990</name>
</gene>
<feature type="domain" description="Alanine racemase N-terminal" evidence="4">
    <location>
        <begin position="9"/>
        <end position="225"/>
    </location>
</feature>
<dbReference type="RefSeq" id="WP_226385089.1">
    <property type="nucleotide sequence ID" value="NZ_JADCKA010000005.1"/>
</dbReference>
<dbReference type="InterPro" id="IPR001608">
    <property type="entry name" value="Ala_racemase_N"/>
</dbReference>
<dbReference type="EMBL" id="JADCKA010000005">
    <property type="protein sequence ID" value="MBE5035442.1"/>
    <property type="molecule type" value="Genomic_DNA"/>
</dbReference>
<evidence type="ECO:0000256" key="3">
    <source>
        <dbReference type="ARBA" id="ARBA00023235"/>
    </source>
</evidence>
<evidence type="ECO:0000259" key="4">
    <source>
        <dbReference type="Pfam" id="PF01168"/>
    </source>
</evidence>
<dbReference type="InterPro" id="IPR029066">
    <property type="entry name" value="PLP-binding_barrel"/>
</dbReference>
<keyword evidence="2" id="KW-0663">Pyridoxal phosphate</keyword>
<organism evidence="5 6">
    <name type="scientific">Gallibacter intestinalis</name>
    <dbReference type="NCBI Taxonomy" id="2779356"/>
    <lineage>
        <taxon>Bacteria</taxon>
        <taxon>Bacillati</taxon>
        <taxon>Bacillota</taxon>
        <taxon>Clostridia</taxon>
        <taxon>Eubacteriales</taxon>
        <taxon>Eubacteriaceae</taxon>
        <taxon>Gallibacter</taxon>
    </lineage>
</organism>
<protein>
    <submittedName>
        <fullName evidence="5">Alanine racemase</fullName>
    </submittedName>
</protein>
<name>A0ABR9QXG0_9FIRM</name>
<comment type="caution">
    <text evidence="5">The sequence shown here is derived from an EMBL/GenBank/DDBJ whole genome shotgun (WGS) entry which is preliminary data.</text>
</comment>
<dbReference type="SUPFAM" id="SSF51419">
    <property type="entry name" value="PLP-binding barrel"/>
    <property type="match status" value="1"/>
</dbReference>
<dbReference type="Pfam" id="PF01168">
    <property type="entry name" value="Ala_racemase_N"/>
    <property type="match status" value="1"/>
</dbReference>
<evidence type="ECO:0000256" key="1">
    <source>
        <dbReference type="ARBA" id="ARBA00001933"/>
    </source>
</evidence>
<sequence length="362" mass="39881">MRQYPRLTVDMKKLRGNVRAVKKLCENAGIFPAFVIKGCNGIPEAIRAAAEEGAEMIGSSRLEQLRRAKEIAPDIERLMLRIPAPSEAADVVEVADISLVSSLEALEFLDTEAGKQHKKHQVILMADLGDLREGFWETDQLVQAAIYAEQKADNLILAGVGTNLGCYGAIDVTVEKMDELVQVAETVESAIGRRLKYISGGGTTSIPRVLAKDMHPRVNMLRIGEGWLSARDLEDIWHCTIPGVEKNAFILEAEISEIRDKASYPQGVIKCDAFGNVPTYEDRGIRKRAIASAGKVDYGYPEMLEPLEEGIEVLGASSDHTLLDIQEAKRELKIGDIVKFGMKYANTVFVTGREDIAKNIIE</sequence>
<comment type="cofactor">
    <cofactor evidence="1">
        <name>pyridoxal 5'-phosphate</name>
        <dbReference type="ChEBI" id="CHEBI:597326"/>
    </cofactor>
</comment>
<evidence type="ECO:0000256" key="2">
    <source>
        <dbReference type="ARBA" id="ARBA00022898"/>
    </source>
</evidence>
<reference evidence="5 6" key="1">
    <citation type="submission" date="2020-10" db="EMBL/GenBank/DDBJ databases">
        <title>ChiBAC.</title>
        <authorList>
            <person name="Zenner C."/>
            <person name="Hitch T.C.A."/>
            <person name="Clavel T."/>
        </authorList>
    </citation>
    <scope>NUCLEOTIDE SEQUENCE [LARGE SCALE GENOMIC DNA]</scope>
    <source>
        <strain evidence="5 6">DSM 108706</strain>
    </source>
</reference>
<evidence type="ECO:0000313" key="5">
    <source>
        <dbReference type="EMBL" id="MBE5035442.1"/>
    </source>
</evidence>
<evidence type="ECO:0000313" key="6">
    <source>
        <dbReference type="Proteomes" id="UP001516588"/>
    </source>
</evidence>
<dbReference type="PANTHER" id="PTHR30511">
    <property type="entry name" value="ALANINE RACEMASE"/>
    <property type="match status" value="1"/>
</dbReference>